<dbReference type="Gene3D" id="3.40.50.360">
    <property type="match status" value="1"/>
</dbReference>
<feature type="domain" description="Flavodoxin-like" evidence="3">
    <location>
        <begin position="87"/>
        <end position="246"/>
    </location>
</feature>
<evidence type="ECO:0000256" key="1">
    <source>
        <dbReference type="SAM" id="MobiDB-lite"/>
    </source>
</evidence>
<protein>
    <submittedName>
        <fullName evidence="4">Flavodoxin</fullName>
    </submittedName>
</protein>
<organism evidence="4 5">
    <name type="scientific">Streptococcus moroccensis</name>
    <dbReference type="NCBI Taxonomy" id="1451356"/>
    <lineage>
        <taxon>Bacteria</taxon>
        <taxon>Bacillati</taxon>
        <taxon>Bacillota</taxon>
        <taxon>Bacilli</taxon>
        <taxon>Lactobacillales</taxon>
        <taxon>Streptococcaceae</taxon>
        <taxon>Streptococcus</taxon>
    </lineage>
</organism>
<dbReference type="PROSITE" id="PS51257">
    <property type="entry name" value="PROKAR_LIPOPROTEIN"/>
    <property type="match status" value="1"/>
</dbReference>
<gene>
    <name evidence="4" type="ORF">J2S23_002197</name>
</gene>
<dbReference type="Proteomes" id="UP001223079">
    <property type="component" value="Unassembled WGS sequence"/>
</dbReference>
<sequence>MRKSFILLASVLVLAACSVQNESQTNSSSSSSASILPSGKMDQSQIVAPQVGLSDEEWNNSRGTVSDGEDTNSEQEPTRILSEDVDSLIVYFSRSGSTELLASKIQALSGADVVELVAKETYSSDYGETVQRANQERNVENTPELDVEMPNLSQYQSIYIGYPIWGMTMAEPVATFIETYAKELDGKTIIPFSTNGGYGLGSSIDYIETVLAENQVTARIEPAFAVEGNKVDQADSDLMTWYNNLNK</sequence>
<evidence type="ECO:0000313" key="5">
    <source>
        <dbReference type="Proteomes" id="UP001223079"/>
    </source>
</evidence>
<dbReference type="SUPFAM" id="SSF52218">
    <property type="entry name" value="Flavoproteins"/>
    <property type="match status" value="1"/>
</dbReference>
<dbReference type="PANTHER" id="PTHR39201:SF1">
    <property type="entry name" value="FLAVODOXIN-LIKE DOMAIN-CONTAINING PROTEIN"/>
    <property type="match status" value="1"/>
</dbReference>
<keyword evidence="2" id="KW-0732">Signal</keyword>
<dbReference type="InterPro" id="IPR029039">
    <property type="entry name" value="Flavoprotein-like_sf"/>
</dbReference>
<dbReference type="Pfam" id="PF12682">
    <property type="entry name" value="Flavodoxin_4"/>
    <property type="match status" value="1"/>
</dbReference>
<comment type="caution">
    <text evidence="4">The sequence shown here is derived from an EMBL/GenBank/DDBJ whole genome shotgun (WGS) entry which is preliminary data.</text>
</comment>
<feature type="signal peptide" evidence="2">
    <location>
        <begin position="1"/>
        <end position="15"/>
    </location>
</feature>
<proteinExistence type="predicted"/>
<keyword evidence="5" id="KW-1185">Reference proteome</keyword>
<feature type="region of interest" description="Disordered" evidence="1">
    <location>
        <begin position="51"/>
        <end position="79"/>
    </location>
</feature>
<dbReference type="PANTHER" id="PTHR39201">
    <property type="entry name" value="EXPORTED PROTEIN-RELATED"/>
    <property type="match status" value="1"/>
</dbReference>
<name>A0ABT9YUZ8_9STRE</name>
<dbReference type="InterPro" id="IPR008254">
    <property type="entry name" value="Flavodoxin/NO_synth"/>
</dbReference>
<evidence type="ECO:0000256" key="2">
    <source>
        <dbReference type="SAM" id="SignalP"/>
    </source>
</evidence>
<evidence type="ECO:0000313" key="4">
    <source>
        <dbReference type="EMBL" id="MDQ0223620.1"/>
    </source>
</evidence>
<feature type="chain" id="PRO_5045055620" evidence="2">
    <location>
        <begin position="16"/>
        <end position="247"/>
    </location>
</feature>
<evidence type="ECO:0000259" key="3">
    <source>
        <dbReference type="PROSITE" id="PS50902"/>
    </source>
</evidence>
<dbReference type="EMBL" id="JAUSTM010000041">
    <property type="protein sequence ID" value="MDQ0223620.1"/>
    <property type="molecule type" value="Genomic_DNA"/>
</dbReference>
<dbReference type="PROSITE" id="PS50902">
    <property type="entry name" value="FLAVODOXIN_LIKE"/>
    <property type="match status" value="1"/>
</dbReference>
<dbReference type="RefSeq" id="WP_307122753.1">
    <property type="nucleotide sequence ID" value="NZ_JAUSTM010000041.1"/>
</dbReference>
<reference evidence="4 5" key="1">
    <citation type="submission" date="2023-07" db="EMBL/GenBank/DDBJ databases">
        <title>Genomic Encyclopedia of Type Strains, Phase IV (KMG-IV): sequencing the most valuable type-strain genomes for metagenomic binning, comparative biology and taxonomic classification.</title>
        <authorList>
            <person name="Goeker M."/>
        </authorList>
    </citation>
    <scope>NUCLEOTIDE SEQUENCE [LARGE SCALE GENOMIC DNA]</scope>
    <source>
        <strain evidence="4 5">DSM 105143</strain>
    </source>
</reference>
<accession>A0ABT9YUZ8</accession>